<dbReference type="RefSeq" id="WP_209214212.1">
    <property type="nucleotide sequence ID" value="NZ_JAFFZM010000027.1"/>
</dbReference>
<name>A0ABS3Y4W1_9ACTN</name>
<dbReference type="Proteomes" id="UP000721954">
    <property type="component" value="Unassembled WGS sequence"/>
</dbReference>
<proteinExistence type="predicted"/>
<dbReference type="EMBL" id="JAFFZM010000027">
    <property type="protein sequence ID" value="MBO8202695.1"/>
    <property type="molecule type" value="Genomic_DNA"/>
</dbReference>
<comment type="caution">
    <text evidence="1">The sequence shown here is derived from an EMBL/GenBank/DDBJ whole genome shotgun (WGS) entry which is preliminary data.</text>
</comment>
<protein>
    <submittedName>
        <fullName evidence="1">Uncharacterized protein</fullName>
    </submittedName>
</protein>
<gene>
    <name evidence="1" type="ORF">JW613_31125</name>
</gene>
<evidence type="ECO:0000313" key="1">
    <source>
        <dbReference type="EMBL" id="MBO8202695.1"/>
    </source>
</evidence>
<sequence>MNIGLIGLTGRHALDGGYHAVIEGIFYANHYGAMLAQLLAGRRLSLRGWSLPFAETLACHVAKRIACMVSRTQLRDWYRPRDLLPGGIETVFDAGSSLPETVDRIMLDSGLAGLSALEE</sequence>
<accession>A0ABS3Y4W1</accession>
<reference evidence="1 2" key="1">
    <citation type="submission" date="2021-02" db="EMBL/GenBank/DDBJ databases">
        <title>Streptomyces spirodelae sp. nov., isolated from duckweed.</title>
        <authorList>
            <person name="Saimee Y."/>
            <person name="Duangmal K."/>
        </authorList>
    </citation>
    <scope>NUCLEOTIDE SEQUENCE [LARGE SCALE GENOMIC DNA]</scope>
    <source>
        <strain evidence="1 2">DSM 42105</strain>
    </source>
</reference>
<keyword evidence="2" id="KW-1185">Reference proteome</keyword>
<dbReference type="GeneID" id="96263070"/>
<evidence type="ECO:0000313" key="2">
    <source>
        <dbReference type="Proteomes" id="UP000721954"/>
    </source>
</evidence>
<organism evidence="1 2">
    <name type="scientific">Streptomyces smyrnaeus</name>
    <dbReference type="NCBI Taxonomy" id="1387713"/>
    <lineage>
        <taxon>Bacteria</taxon>
        <taxon>Bacillati</taxon>
        <taxon>Actinomycetota</taxon>
        <taxon>Actinomycetes</taxon>
        <taxon>Kitasatosporales</taxon>
        <taxon>Streptomycetaceae</taxon>
        <taxon>Streptomyces</taxon>
    </lineage>
</organism>